<dbReference type="GO" id="GO:0006744">
    <property type="term" value="P:ubiquinone biosynthetic process"/>
    <property type="evidence" value="ECO:0007669"/>
    <property type="project" value="TreeGrafter"/>
</dbReference>
<dbReference type="GO" id="GO:0016740">
    <property type="term" value="F:transferase activity"/>
    <property type="evidence" value="ECO:0007669"/>
    <property type="project" value="UniProtKB-KW"/>
</dbReference>
<feature type="domain" description="ABC1 atypical kinase-like" evidence="5">
    <location>
        <begin position="97"/>
        <end position="336"/>
    </location>
</feature>
<accession>A0A1Y5FBP2</accession>
<evidence type="ECO:0000313" key="7">
    <source>
        <dbReference type="Proteomes" id="UP000196531"/>
    </source>
</evidence>
<dbReference type="EMBL" id="MAAO01000002">
    <property type="protein sequence ID" value="OUR99543.1"/>
    <property type="molecule type" value="Genomic_DNA"/>
</dbReference>
<dbReference type="PANTHER" id="PTHR43851:SF3">
    <property type="entry name" value="COENZYME Q8"/>
    <property type="match status" value="1"/>
</dbReference>
<keyword evidence="4" id="KW-0067">ATP-binding</keyword>
<dbReference type="GO" id="GO:0005524">
    <property type="term" value="F:ATP binding"/>
    <property type="evidence" value="ECO:0007669"/>
    <property type="project" value="UniProtKB-KW"/>
</dbReference>
<proteinExistence type="inferred from homology"/>
<dbReference type="InterPro" id="IPR034646">
    <property type="entry name" value="ADCK3_dom"/>
</dbReference>
<name>A0A1Y5FBP2_9BACT</name>
<evidence type="ECO:0000259" key="5">
    <source>
        <dbReference type="Pfam" id="PF03109"/>
    </source>
</evidence>
<dbReference type="AlphaFoldDB" id="A0A1Y5FBP2"/>
<dbReference type="SUPFAM" id="SSF56112">
    <property type="entry name" value="Protein kinase-like (PK-like)"/>
    <property type="match status" value="1"/>
</dbReference>
<keyword evidence="3" id="KW-0547">Nucleotide-binding</keyword>
<dbReference type="Pfam" id="PF03109">
    <property type="entry name" value="ABC1"/>
    <property type="match status" value="1"/>
</dbReference>
<protein>
    <recommendedName>
        <fullName evidence="5">ABC1 atypical kinase-like domain-containing protein</fullName>
    </recommendedName>
</protein>
<dbReference type="PANTHER" id="PTHR43851">
    <property type="match status" value="1"/>
</dbReference>
<dbReference type="CDD" id="cd13970">
    <property type="entry name" value="ABC1_ADCK3"/>
    <property type="match status" value="1"/>
</dbReference>
<dbReference type="InterPro" id="IPR051409">
    <property type="entry name" value="Atypical_kinase_ADCK"/>
</dbReference>
<dbReference type="InterPro" id="IPR004147">
    <property type="entry name" value="ABC1_dom"/>
</dbReference>
<sequence>MKEDKISNSKTGRLFKIGKTLVKATGAYALEKGKQKAQELTSKIEDGQEYVAQIKAAKELISTMGHLKGGMMKLGQMISITDDLMLPKEVTDLFKVLQKDTSYMPKEDLIKQFQDSFQTSPDELFLEFEYKPIAAASIGQVHKAKLKSGEYVAVKVQYPNIESIVEKDLEQMDTIKKMLEKVIPNMEASDHIIDELKRSLLEECDYIQEAKNIKSFHKNFKDSNEILIPKVFEELSTKTILTMEFMEGDHFEETLDYPQEVRDNLAQTFYDFHFTALCEYRHIHADPQHGNYLFTHDKIIVLDFGATKEFTKDFITRYLSFSKSISTHDLTKFKKHMCEFNFLKDDATDERVEEYFELIHEFYAPFIVEGKQKVQGENPFQSLFNFLNAIKFKDKTVPDENFILLDRANIGVYMKARKWNASVDWLSMINKYQKMYGIE</sequence>
<dbReference type="InterPro" id="IPR011009">
    <property type="entry name" value="Kinase-like_dom_sf"/>
</dbReference>
<evidence type="ECO:0000256" key="4">
    <source>
        <dbReference type="ARBA" id="ARBA00022840"/>
    </source>
</evidence>
<comment type="similarity">
    <text evidence="1">Belongs to the protein kinase superfamily. ADCK protein kinase family.</text>
</comment>
<evidence type="ECO:0000256" key="1">
    <source>
        <dbReference type="ARBA" id="ARBA00009670"/>
    </source>
</evidence>
<comment type="caution">
    <text evidence="6">The sequence shown here is derived from an EMBL/GenBank/DDBJ whole genome shotgun (WGS) entry which is preliminary data.</text>
</comment>
<dbReference type="Proteomes" id="UP000196531">
    <property type="component" value="Unassembled WGS sequence"/>
</dbReference>
<reference evidence="7" key="1">
    <citation type="journal article" date="2017" name="Proc. Natl. Acad. Sci. U.S.A.">
        <title>Simulation of Deepwater Horizon oil plume reveals substrate specialization within a complex community of hydrocarbon-degraders.</title>
        <authorList>
            <person name="Hu P."/>
            <person name="Dubinsky E.A."/>
            <person name="Probst A.J."/>
            <person name="Wang J."/>
            <person name="Sieber C.M.K."/>
            <person name="Tom L.M."/>
            <person name="Gardinali P."/>
            <person name="Banfield J.F."/>
            <person name="Atlas R.M."/>
            <person name="Andersen G.L."/>
        </authorList>
    </citation>
    <scope>NUCLEOTIDE SEQUENCE [LARGE SCALE GENOMIC DNA]</scope>
</reference>
<evidence type="ECO:0000256" key="3">
    <source>
        <dbReference type="ARBA" id="ARBA00022741"/>
    </source>
</evidence>
<gene>
    <name evidence="6" type="ORF">A9Q84_00555</name>
</gene>
<keyword evidence="2" id="KW-0808">Transferase</keyword>
<organism evidence="6 7">
    <name type="scientific">Halobacteriovorax marinus</name>
    <dbReference type="NCBI Taxonomy" id="97084"/>
    <lineage>
        <taxon>Bacteria</taxon>
        <taxon>Pseudomonadati</taxon>
        <taxon>Bdellovibrionota</taxon>
        <taxon>Bacteriovoracia</taxon>
        <taxon>Bacteriovoracales</taxon>
        <taxon>Halobacteriovoraceae</taxon>
        <taxon>Halobacteriovorax</taxon>
    </lineage>
</organism>
<evidence type="ECO:0000313" key="6">
    <source>
        <dbReference type="EMBL" id="OUR99543.1"/>
    </source>
</evidence>
<evidence type="ECO:0000256" key="2">
    <source>
        <dbReference type="ARBA" id="ARBA00022679"/>
    </source>
</evidence>